<feature type="transmembrane region" description="Helical" evidence="1">
    <location>
        <begin position="116"/>
        <end position="139"/>
    </location>
</feature>
<dbReference type="Pfam" id="PF21534">
    <property type="entry name" value="Rost"/>
    <property type="match status" value="1"/>
</dbReference>
<proteinExistence type="predicted"/>
<organism evidence="4">
    <name type="scientific">Echinostoma caproni</name>
    <dbReference type="NCBI Taxonomy" id="27848"/>
    <lineage>
        <taxon>Eukaryota</taxon>
        <taxon>Metazoa</taxon>
        <taxon>Spiralia</taxon>
        <taxon>Lophotrochozoa</taxon>
        <taxon>Platyhelminthes</taxon>
        <taxon>Trematoda</taxon>
        <taxon>Digenea</taxon>
        <taxon>Plagiorchiida</taxon>
        <taxon>Echinostomata</taxon>
        <taxon>Echinostomatoidea</taxon>
        <taxon>Echinostomatidae</taxon>
        <taxon>Echinostoma</taxon>
    </lineage>
</organism>
<dbReference type="PANTHER" id="PTHR12242:SF45">
    <property type="entry name" value="MARVEL DOMAIN-CONTAINING PROTEIN"/>
    <property type="match status" value="1"/>
</dbReference>
<protein>
    <submittedName>
        <fullName evidence="4">RSN1_7TM domain-containing protein</fullName>
    </submittedName>
</protein>
<evidence type="ECO:0000313" key="2">
    <source>
        <dbReference type="EMBL" id="VDP72156.1"/>
    </source>
</evidence>
<keyword evidence="3" id="KW-1185">Reference proteome</keyword>
<evidence type="ECO:0000313" key="4">
    <source>
        <dbReference type="WBParaSite" id="ECPE_0000429301-mRNA-1"/>
    </source>
</evidence>
<reference evidence="4" key="1">
    <citation type="submission" date="2016-06" db="UniProtKB">
        <authorList>
            <consortium name="WormBaseParasite"/>
        </authorList>
    </citation>
    <scope>IDENTIFICATION</scope>
</reference>
<evidence type="ECO:0000313" key="3">
    <source>
        <dbReference type="Proteomes" id="UP000272942"/>
    </source>
</evidence>
<dbReference type="Proteomes" id="UP000272942">
    <property type="component" value="Unassembled WGS sequence"/>
</dbReference>
<dbReference type="OrthoDB" id="419711at2759"/>
<dbReference type="GO" id="GO:0016020">
    <property type="term" value="C:membrane"/>
    <property type="evidence" value="ECO:0007669"/>
    <property type="project" value="TreeGrafter"/>
</dbReference>
<keyword evidence="1" id="KW-0812">Transmembrane</keyword>
<keyword evidence="1" id="KW-0472">Membrane</keyword>
<dbReference type="InterPro" id="IPR049352">
    <property type="entry name" value="Rost"/>
</dbReference>
<gene>
    <name evidence="2" type="ORF">ECPE_LOCUS4284</name>
</gene>
<dbReference type="AlphaFoldDB" id="A0A183ABE9"/>
<feature type="transmembrane region" description="Helical" evidence="1">
    <location>
        <begin position="73"/>
        <end position="96"/>
    </location>
</feature>
<dbReference type="PANTHER" id="PTHR12242">
    <property type="entry name" value="OS02G0130600 PROTEIN-RELATED"/>
    <property type="match status" value="1"/>
</dbReference>
<keyword evidence="1" id="KW-1133">Transmembrane helix</keyword>
<name>A0A183ABE9_9TREM</name>
<reference evidence="2 3" key="2">
    <citation type="submission" date="2018-11" db="EMBL/GenBank/DDBJ databases">
        <authorList>
            <consortium name="Pathogen Informatics"/>
        </authorList>
    </citation>
    <scope>NUCLEOTIDE SEQUENCE [LARGE SCALE GENOMIC DNA]</scope>
    <source>
        <strain evidence="2 3">Egypt</strain>
    </source>
</reference>
<dbReference type="WBParaSite" id="ECPE_0000429301-mRNA-1">
    <property type="protein sequence ID" value="ECPE_0000429301-mRNA-1"/>
    <property type="gene ID" value="ECPE_0000429301"/>
</dbReference>
<accession>A0A183ABE9</accession>
<dbReference type="EMBL" id="UZAN01041154">
    <property type="protein sequence ID" value="VDP72156.1"/>
    <property type="molecule type" value="Genomic_DNA"/>
</dbReference>
<sequence>MAHSSTTDPPAAVLYQLKKHWIRTYPPPIPTRKSHDLSGVFSSQLGRLKHSLTAILAILDVCLSAIPMRLIHVVYPLLVGIFYSLFSYVFWLSGGIGPFNVGQVYPGLNWSHPSTAILTCLCVILVSFLVQILLYLIYYARVRLSQKLKGREFTLPLGPVKSGYGELGDTDPGDLDNPEDLISVNSMSTCVGTKASRDYGAVE</sequence>
<evidence type="ECO:0000256" key="1">
    <source>
        <dbReference type="SAM" id="Phobius"/>
    </source>
</evidence>